<evidence type="ECO:0000256" key="1">
    <source>
        <dbReference type="SAM" id="SignalP"/>
    </source>
</evidence>
<dbReference type="EMBL" id="AE000513">
    <property type="protein sequence ID" value="AAF09733.1"/>
    <property type="molecule type" value="Genomic_DNA"/>
</dbReference>
<proteinExistence type="predicted"/>
<evidence type="ECO:0000313" key="2">
    <source>
        <dbReference type="EMBL" id="AAF09733.1"/>
    </source>
</evidence>
<feature type="chain" id="PRO_5004331753" evidence="1">
    <location>
        <begin position="26"/>
        <end position="158"/>
    </location>
</feature>
<dbReference type="SUPFAM" id="SSF63825">
    <property type="entry name" value="YWTD domain"/>
    <property type="match status" value="1"/>
</dbReference>
<dbReference type="PIR" id="A75556">
    <property type="entry name" value="A75556"/>
</dbReference>
<dbReference type="Proteomes" id="UP000002524">
    <property type="component" value="Chromosome 1"/>
</dbReference>
<organism evidence="2 3">
    <name type="scientific">Deinococcus radiodurans (strain ATCC 13939 / DSM 20539 / JCM 16871 / CCUG 27074 / LMG 4051 / NBRC 15346 / NCIMB 9279 / VKM B-1422 / R1)</name>
    <dbReference type="NCBI Taxonomy" id="243230"/>
    <lineage>
        <taxon>Bacteria</taxon>
        <taxon>Thermotogati</taxon>
        <taxon>Deinococcota</taxon>
        <taxon>Deinococci</taxon>
        <taxon>Deinococcales</taxon>
        <taxon>Deinococcaceae</taxon>
        <taxon>Deinococcus</taxon>
    </lineage>
</organism>
<dbReference type="AlphaFoldDB" id="Q9RY12"/>
<dbReference type="KEGG" id="dra:DR_0140"/>
<accession>Q9RY12</accession>
<name>Q9RY12_DEIRA</name>
<keyword evidence="3" id="KW-1185">Reference proteome</keyword>
<sequence>MRPPRWRAAASGLTLALLGFSSAQAQTGSASYCTGTFATISGGTATGSGRVVWHNPFTGYSKTLTNGDTSDFSSYGFNGSALNNAAVDPDTGNIYWIDRGNDNASTSTRQNRYGIVWRYNPFTGSKTNLGYLNAGSVGDNFSSMLSQTAKTNSCPHQA</sequence>
<feature type="signal peptide" evidence="1">
    <location>
        <begin position="1"/>
        <end position="25"/>
    </location>
</feature>
<reference evidence="2 3" key="1">
    <citation type="journal article" date="1999" name="Science">
        <title>Genome sequence of the radioresistant bacterium Deinococcus radiodurans R1.</title>
        <authorList>
            <person name="White O."/>
            <person name="Eisen J.A."/>
            <person name="Heidelberg J.F."/>
            <person name="Hickey E.K."/>
            <person name="Peterson J.D."/>
            <person name="Dodson R.J."/>
            <person name="Haft D.H."/>
            <person name="Gwinn M.L."/>
            <person name="Nelson W.C."/>
            <person name="Richardson D.L."/>
            <person name="Moffat K.S."/>
            <person name="Qin H."/>
            <person name="Jiang L."/>
            <person name="Pamphile W."/>
            <person name="Crosby M."/>
            <person name="Shen M."/>
            <person name="Vamathevan J.J."/>
            <person name="Lam P."/>
            <person name="McDonald L."/>
            <person name="Utterback T."/>
            <person name="Zalewski C."/>
            <person name="Makarova K.S."/>
            <person name="Aravind L."/>
            <person name="Daly M.J."/>
            <person name="Minton K.W."/>
            <person name="Fleischmann R.D."/>
            <person name="Ketchum K.A."/>
            <person name="Nelson K.E."/>
            <person name="Salzberg S."/>
            <person name="Smith H.O."/>
            <person name="Venter J.C."/>
            <person name="Fraser C.M."/>
        </authorList>
    </citation>
    <scope>NUCLEOTIDE SEQUENCE [LARGE SCALE GENOMIC DNA]</scope>
    <source>
        <strain evidence="3">ATCC 13939 / DSM 20539 / JCM 16871 / LMG 4051 / NBRC 15346 / NCIMB 9279 / R1 / VKM B-1422</strain>
    </source>
</reference>
<dbReference type="HOGENOM" id="CLU_1666534_0_0_0"/>
<dbReference type="EnsemblBacteria" id="AAF09733">
    <property type="protein sequence ID" value="AAF09733"/>
    <property type="gene ID" value="DR_0140"/>
</dbReference>
<dbReference type="PaxDb" id="243230-DR_0140"/>
<protein>
    <submittedName>
        <fullName evidence="2">Uncharacterized protein</fullName>
    </submittedName>
</protein>
<dbReference type="InParanoid" id="Q9RY12"/>
<evidence type="ECO:0000313" key="3">
    <source>
        <dbReference type="Proteomes" id="UP000002524"/>
    </source>
</evidence>
<gene>
    <name evidence="2" type="ordered locus">DR_0140</name>
</gene>
<keyword evidence="1" id="KW-0732">Signal</keyword>